<protein>
    <submittedName>
        <fullName evidence="1">Uncharacterized protein</fullName>
    </submittedName>
</protein>
<dbReference type="RefSeq" id="WP_277859968.1">
    <property type="nucleotide sequence ID" value="NZ_JARRAG010000001.1"/>
</dbReference>
<dbReference type="EMBL" id="JARRAG010000001">
    <property type="protein sequence ID" value="MDG3003618.1"/>
    <property type="molecule type" value="Genomic_DNA"/>
</dbReference>
<reference evidence="1 2" key="1">
    <citation type="submission" date="2023-03" db="EMBL/GenBank/DDBJ databases">
        <title>Paludisphaera mucosa sp. nov. a novel planctomycete from northern fen.</title>
        <authorList>
            <person name="Ivanova A."/>
        </authorList>
    </citation>
    <scope>NUCLEOTIDE SEQUENCE [LARGE SCALE GENOMIC DNA]</scope>
    <source>
        <strain evidence="1 2">Pla2</strain>
    </source>
</reference>
<evidence type="ECO:0000313" key="2">
    <source>
        <dbReference type="Proteomes" id="UP001216907"/>
    </source>
</evidence>
<accession>A0ABT6F7S6</accession>
<comment type="caution">
    <text evidence="1">The sequence shown here is derived from an EMBL/GenBank/DDBJ whole genome shotgun (WGS) entry which is preliminary data.</text>
</comment>
<organism evidence="1 2">
    <name type="scientific">Paludisphaera mucosa</name>
    <dbReference type="NCBI Taxonomy" id="3030827"/>
    <lineage>
        <taxon>Bacteria</taxon>
        <taxon>Pseudomonadati</taxon>
        <taxon>Planctomycetota</taxon>
        <taxon>Planctomycetia</taxon>
        <taxon>Isosphaerales</taxon>
        <taxon>Isosphaeraceae</taxon>
        <taxon>Paludisphaera</taxon>
    </lineage>
</organism>
<proteinExistence type="predicted"/>
<sequence>MQNLPIDPFINAITKHPTHGKAQETSPRSSVQEWTGQAWVIVDVLDGPGKLDPAPLDASSFPGQYLGQRIVTA</sequence>
<dbReference type="Proteomes" id="UP001216907">
    <property type="component" value="Unassembled WGS sequence"/>
</dbReference>
<gene>
    <name evidence="1" type="ORF">PZE19_07550</name>
</gene>
<evidence type="ECO:0000313" key="1">
    <source>
        <dbReference type="EMBL" id="MDG3003618.1"/>
    </source>
</evidence>
<name>A0ABT6F7S6_9BACT</name>
<keyword evidence="2" id="KW-1185">Reference proteome</keyword>